<feature type="transmembrane region" description="Helical" evidence="1">
    <location>
        <begin position="37"/>
        <end position="55"/>
    </location>
</feature>
<dbReference type="AlphaFoldDB" id="A0A0P8CB87"/>
<organism evidence="2 3">
    <name type="scientific">Candidatus Methanoperedens nitratireducens</name>
    <dbReference type="NCBI Taxonomy" id="1392998"/>
    <lineage>
        <taxon>Archaea</taxon>
        <taxon>Methanobacteriati</taxon>
        <taxon>Methanobacteriota</taxon>
        <taxon>Stenosarchaea group</taxon>
        <taxon>Methanomicrobia</taxon>
        <taxon>Methanosarcinales</taxon>
        <taxon>ANME-2 cluster</taxon>
        <taxon>Candidatus Methanoperedentaceae</taxon>
        <taxon>Candidatus Methanoperedens</taxon>
    </lineage>
</organism>
<keyword evidence="1" id="KW-0472">Membrane</keyword>
<keyword evidence="1" id="KW-0812">Transmembrane</keyword>
<protein>
    <submittedName>
        <fullName evidence="2">Uncharacterized protein</fullName>
    </submittedName>
</protein>
<proteinExistence type="predicted"/>
<sequence length="163" mass="19282">MGIEENKAQSLEILTITFWTGAIVSTGFLATKLNLRFWHIILYIVMVYVFVFFWLKGVWKANEKDKIWASVYKSRIDAEINIIPIGSIEEYEEPESCGFYKDWSMGFKRYLHWHYCFCVGIHYIYFLLCNLALIISGCFLDHKVRSVAHWNTYHPNLTPIRKP</sequence>
<name>A0A0P8CB87_9EURY</name>
<reference evidence="2 3" key="1">
    <citation type="submission" date="2015-09" db="EMBL/GenBank/DDBJ databases">
        <title>A metagenomics-based metabolic model of nitrate-dependent anaerobic oxidation of methane by Methanoperedens-like archaea.</title>
        <authorList>
            <person name="Arshad A."/>
            <person name="Speth D.R."/>
            <person name="De Graaf R.M."/>
            <person name="Op Den Camp H.J."/>
            <person name="Jetten M.S."/>
            <person name="Welte C.U."/>
        </authorList>
    </citation>
    <scope>NUCLEOTIDE SEQUENCE [LARGE SCALE GENOMIC DNA]</scope>
</reference>
<evidence type="ECO:0000256" key="1">
    <source>
        <dbReference type="SAM" id="Phobius"/>
    </source>
</evidence>
<dbReference type="Proteomes" id="UP000050360">
    <property type="component" value="Unassembled WGS sequence"/>
</dbReference>
<feature type="transmembrane region" description="Helical" evidence="1">
    <location>
        <begin position="113"/>
        <end position="135"/>
    </location>
</feature>
<gene>
    <name evidence="2" type="ORF">MPEBLZ_01359</name>
</gene>
<comment type="caution">
    <text evidence="2">The sequence shown here is derived from an EMBL/GenBank/DDBJ whole genome shotgun (WGS) entry which is preliminary data.</text>
</comment>
<keyword evidence="1" id="KW-1133">Transmembrane helix</keyword>
<dbReference type="EMBL" id="LKCM01000113">
    <property type="protein sequence ID" value="KPQ44081.1"/>
    <property type="molecule type" value="Genomic_DNA"/>
</dbReference>
<feature type="transmembrane region" description="Helical" evidence="1">
    <location>
        <begin position="12"/>
        <end position="31"/>
    </location>
</feature>
<accession>A0A0P8CB87</accession>
<evidence type="ECO:0000313" key="3">
    <source>
        <dbReference type="Proteomes" id="UP000050360"/>
    </source>
</evidence>
<evidence type="ECO:0000313" key="2">
    <source>
        <dbReference type="EMBL" id="KPQ44081.1"/>
    </source>
</evidence>